<comment type="caution">
    <text evidence="1">The sequence shown here is derived from an EMBL/GenBank/DDBJ whole genome shotgun (WGS) entry which is preliminary data.</text>
</comment>
<sequence>MVDWMGAAREPHLKEGQMMAAETRNRSTARCRCIYIKETPVVLNFWALRSTPINITQIPKAPEAPFTAPEKSLRQLIIRKHNKTPALSHQPIWGASNKLHYQFIRGVDDET</sequence>
<dbReference type="AlphaFoldDB" id="A0A8T0HQZ3"/>
<gene>
    <name evidence="1" type="ORF">KC19_VG163300</name>
</gene>
<evidence type="ECO:0000313" key="1">
    <source>
        <dbReference type="EMBL" id="KAG0573266.1"/>
    </source>
</evidence>
<dbReference type="Proteomes" id="UP000822688">
    <property type="component" value="Chromosome V"/>
</dbReference>
<proteinExistence type="predicted"/>
<dbReference type="EMBL" id="CM026426">
    <property type="protein sequence ID" value="KAG0573266.1"/>
    <property type="molecule type" value="Genomic_DNA"/>
</dbReference>
<evidence type="ECO:0000313" key="2">
    <source>
        <dbReference type="Proteomes" id="UP000822688"/>
    </source>
</evidence>
<organism evidence="1 2">
    <name type="scientific">Ceratodon purpureus</name>
    <name type="common">Fire moss</name>
    <name type="synonym">Dicranum purpureum</name>
    <dbReference type="NCBI Taxonomy" id="3225"/>
    <lineage>
        <taxon>Eukaryota</taxon>
        <taxon>Viridiplantae</taxon>
        <taxon>Streptophyta</taxon>
        <taxon>Embryophyta</taxon>
        <taxon>Bryophyta</taxon>
        <taxon>Bryophytina</taxon>
        <taxon>Bryopsida</taxon>
        <taxon>Dicranidae</taxon>
        <taxon>Pseudoditrichales</taxon>
        <taxon>Ditrichaceae</taxon>
        <taxon>Ceratodon</taxon>
    </lineage>
</organism>
<keyword evidence="2" id="KW-1185">Reference proteome</keyword>
<reference evidence="1" key="1">
    <citation type="submission" date="2020-06" db="EMBL/GenBank/DDBJ databases">
        <title>WGS assembly of Ceratodon purpureus strain R40.</title>
        <authorList>
            <person name="Carey S.B."/>
            <person name="Jenkins J."/>
            <person name="Shu S."/>
            <person name="Lovell J.T."/>
            <person name="Sreedasyam A."/>
            <person name="Maumus F."/>
            <person name="Tiley G.P."/>
            <person name="Fernandez-Pozo N."/>
            <person name="Barry K."/>
            <person name="Chen C."/>
            <person name="Wang M."/>
            <person name="Lipzen A."/>
            <person name="Daum C."/>
            <person name="Saski C.A."/>
            <person name="Payton A.C."/>
            <person name="Mcbreen J.C."/>
            <person name="Conrad R.E."/>
            <person name="Kollar L.M."/>
            <person name="Olsson S."/>
            <person name="Huttunen S."/>
            <person name="Landis J.B."/>
            <person name="Wickett N.J."/>
            <person name="Johnson M.G."/>
            <person name="Rensing S.A."/>
            <person name="Grimwood J."/>
            <person name="Schmutz J."/>
            <person name="Mcdaniel S.F."/>
        </authorList>
    </citation>
    <scope>NUCLEOTIDE SEQUENCE</scope>
    <source>
        <strain evidence="1">R40</strain>
    </source>
</reference>
<accession>A0A8T0HQZ3</accession>
<name>A0A8T0HQZ3_CERPU</name>
<protein>
    <submittedName>
        <fullName evidence="1">Uncharacterized protein</fullName>
    </submittedName>
</protein>